<keyword evidence="2" id="KW-1185">Reference proteome</keyword>
<sequence>MGRECTLEVEILGIDSEAEYQGRVYDQTVSLRPTTENLSVEYIRVLDSGSPLQVTEDMIGQICNVKLLINPEREISIEQISDPDIMELADPLSKWSYRFMGTVPEFDTDREILQLDIGDGCVIIDLNDSIRELIKGRNGLPNGKFAVSAARTDLIDIEIA</sequence>
<gene>
    <name evidence="1" type="ORF">HSR122_0101</name>
</gene>
<dbReference type="EMBL" id="CP064788">
    <property type="protein sequence ID" value="QSG07523.1"/>
    <property type="molecule type" value="Genomic_DNA"/>
</dbReference>
<proteinExistence type="predicted"/>
<dbReference type="AlphaFoldDB" id="A0A897N8P6"/>
<evidence type="ECO:0000313" key="2">
    <source>
        <dbReference type="Proteomes" id="UP000662973"/>
    </source>
</evidence>
<organism evidence="1 2">
    <name type="scientific">Halapricum desulfuricans</name>
    <dbReference type="NCBI Taxonomy" id="2841257"/>
    <lineage>
        <taxon>Archaea</taxon>
        <taxon>Methanobacteriati</taxon>
        <taxon>Methanobacteriota</taxon>
        <taxon>Stenosarchaea group</taxon>
        <taxon>Halobacteria</taxon>
        <taxon>Halobacteriales</taxon>
        <taxon>Haloarculaceae</taxon>
        <taxon>Halapricum</taxon>
    </lineage>
</organism>
<accession>A0A897N8P6</accession>
<evidence type="ECO:0000313" key="1">
    <source>
        <dbReference type="EMBL" id="QSG07523.1"/>
    </source>
</evidence>
<dbReference type="Proteomes" id="UP000662973">
    <property type="component" value="Chromosome"/>
</dbReference>
<name>A0A897N8P6_9EURY</name>
<dbReference type="GeneID" id="68850784"/>
<reference evidence="1 2" key="1">
    <citation type="submission" date="2020-11" db="EMBL/GenBank/DDBJ databases">
        <title>Carbohydrate-dependent, anaerobic sulfur respiration: A novel catabolism in halophilic archaea.</title>
        <authorList>
            <person name="Sorokin D.Y."/>
            <person name="Messina E."/>
            <person name="Smedile F."/>
            <person name="La Cono V."/>
            <person name="Hallsworth J.E."/>
            <person name="Yakimov M.M."/>
        </authorList>
    </citation>
    <scope>NUCLEOTIDE SEQUENCE [LARGE SCALE GENOMIC DNA]</scope>
    <source>
        <strain evidence="1 2">HSR12-2</strain>
    </source>
</reference>
<dbReference type="RefSeq" id="WP_229110696.1">
    <property type="nucleotide sequence ID" value="NZ_CP064788.1"/>
</dbReference>
<protein>
    <submittedName>
        <fullName evidence="1">Uncharacterized protein</fullName>
    </submittedName>
</protein>
<dbReference type="KEGG" id="hds:HSR122_0101"/>